<evidence type="ECO:0000256" key="1">
    <source>
        <dbReference type="SAM" id="MobiDB-lite"/>
    </source>
</evidence>
<accession>A0AAD5ZC76</accession>
<reference evidence="4 5" key="1">
    <citation type="journal article" date="2022" name="Cell">
        <title>Repeat-based holocentromeres influence genome architecture and karyotype evolution.</title>
        <authorList>
            <person name="Hofstatter P.G."/>
            <person name="Thangavel G."/>
            <person name="Lux T."/>
            <person name="Neumann P."/>
            <person name="Vondrak T."/>
            <person name="Novak P."/>
            <person name="Zhang M."/>
            <person name="Costa L."/>
            <person name="Castellani M."/>
            <person name="Scott A."/>
            <person name="Toegelov H."/>
            <person name="Fuchs J."/>
            <person name="Mata-Sucre Y."/>
            <person name="Dias Y."/>
            <person name="Vanzela A.L.L."/>
            <person name="Huettel B."/>
            <person name="Almeida C.C.S."/>
            <person name="Simkova H."/>
            <person name="Souza G."/>
            <person name="Pedrosa-Harand A."/>
            <person name="Macas J."/>
            <person name="Mayer K.F.X."/>
            <person name="Houben A."/>
            <person name="Marques A."/>
        </authorList>
    </citation>
    <scope>NUCLEOTIDE SEQUENCE [LARGE SCALE GENOMIC DNA]</scope>
    <source>
        <strain evidence="4">RhyTen1mFocal</strain>
    </source>
</reference>
<dbReference type="Gene3D" id="1.20.1280.50">
    <property type="match status" value="1"/>
</dbReference>
<dbReference type="InterPro" id="IPR053781">
    <property type="entry name" value="F-box_AtFBL13-like"/>
</dbReference>
<dbReference type="InterPro" id="IPR032675">
    <property type="entry name" value="LRR_dom_sf"/>
</dbReference>
<comment type="caution">
    <text evidence="4">The sequence shown here is derived from an EMBL/GenBank/DDBJ whole genome shotgun (WGS) entry which is preliminary data.</text>
</comment>
<dbReference type="Pfam" id="PF24758">
    <property type="entry name" value="LRR_At5g56370"/>
    <property type="match status" value="1"/>
</dbReference>
<dbReference type="Gene3D" id="3.80.10.10">
    <property type="entry name" value="Ribonuclease Inhibitor"/>
    <property type="match status" value="1"/>
</dbReference>
<feature type="domain" description="F-box/LRR-repeat protein 15/At3g58940/PEG3-like LRR" evidence="3">
    <location>
        <begin position="109"/>
        <end position="241"/>
    </location>
</feature>
<organism evidence="4 5">
    <name type="scientific">Rhynchospora tenuis</name>
    <dbReference type="NCBI Taxonomy" id="198213"/>
    <lineage>
        <taxon>Eukaryota</taxon>
        <taxon>Viridiplantae</taxon>
        <taxon>Streptophyta</taxon>
        <taxon>Embryophyta</taxon>
        <taxon>Tracheophyta</taxon>
        <taxon>Spermatophyta</taxon>
        <taxon>Magnoliopsida</taxon>
        <taxon>Liliopsida</taxon>
        <taxon>Poales</taxon>
        <taxon>Cyperaceae</taxon>
        <taxon>Cyperoideae</taxon>
        <taxon>Rhynchosporeae</taxon>
        <taxon>Rhynchospora</taxon>
    </lineage>
</organism>
<name>A0AAD5ZC76_9POAL</name>
<dbReference type="PANTHER" id="PTHR34223:SF51">
    <property type="entry name" value="OS06G0556300 PROTEIN"/>
    <property type="match status" value="1"/>
</dbReference>
<sequence>MSRADRISELHDNLLTQILSYRPTKEAVRTCLLSKRWRKVWASVPVLDFDFADFLSDDKHMRLRSECHSNFVKFIDAVLDLQQAQQLDRFRLVSKCLVKAYQCYDLPLTTWIPLILQKTPRVLSIYVQSNLVNVDVPDLAFTCSSLEEMKLKIDDRWFPVLNPALVRLPHLRKLSLGHFTIKADCMNNLLQGCPNLGELELYACVLNFSQISCDNFKSLVIVGCYYDSAEIRVSIPSLQYLELAVMSGQTAGFVFENMSSLVKACVCFLTVDYLEWNFSDSETNILNCLLGVTNLDVVLYGSRAKDMLKHALKNCPFFENLKAAHFESFEGYLYGCIVMIDRFVQHAPILEDLTFHCYEDKSDEIELLMELRKVVGDHRNCRSVESMQGHCYYGSLEKLELLSLEYWKIFNKIGWEYKEAEEEHEQLEEDVGEGEAWMEEEAGEDVEADLEEEDEKDVEQ</sequence>
<dbReference type="AlphaFoldDB" id="A0AAD5ZC76"/>
<dbReference type="Pfam" id="PF00646">
    <property type="entry name" value="F-box"/>
    <property type="match status" value="1"/>
</dbReference>
<evidence type="ECO:0000313" key="4">
    <source>
        <dbReference type="EMBL" id="KAJ3690758.1"/>
    </source>
</evidence>
<dbReference type="EMBL" id="JAMRDG010000002">
    <property type="protein sequence ID" value="KAJ3690758.1"/>
    <property type="molecule type" value="Genomic_DNA"/>
</dbReference>
<feature type="domain" description="F-box" evidence="2">
    <location>
        <begin position="7"/>
        <end position="46"/>
    </location>
</feature>
<proteinExistence type="predicted"/>
<dbReference type="CDD" id="cd22160">
    <property type="entry name" value="F-box_AtFBL13-like"/>
    <property type="match status" value="1"/>
</dbReference>
<evidence type="ECO:0000313" key="5">
    <source>
        <dbReference type="Proteomes" id="UP001210211"/>
    </source>
</evidence>
<keyword evidence="5" id="KW-1185">Reference proteome</keyword>
<dbReference type="SUPFAM" id="SSF52047">
    <property type="entry name" value="RNI-like"/>
    <property type="match status" value="1"/>
</dbReference>
<dbReference type="InterPro" id="IPR036047">
    <property type="entry name" value="F-box-like_dom_sf"/>
</dbReference>
<evidence type="ECO:0008006" key="6">
    <source>
        <dbReference type="Google" id="ProtNLM"/>
    </source>
</evidence>
<dbReference type="InterPro" id="IPR055411">
    <property type="entry name" value="LRR_FXL15/At3g58940/PEG3-like"/>
</dbReference>
<dbReference type="SUPFAM" id="SSF81383">
    <property type="entry name" value="F-box domain"/>
    <property type="match status" value="1"/>
</dbReference>
<evidence type="ECO:0000259" key="3">
    <source>
        <dbReference type="Pfam" id="PF24758"/>
    </source>
</evidence>
<evidence type="ECO:0000259" key="2">
    <source>
        <dbReference type="Pfam" id="PF00646"/>
    </source>
</evidence>
<dbReference type="InterPro" id="IPR001810">
    <property type="entry name" value="F-box_dom"/>
</dbReference>
<dbReference type="InterPro" id="IPR053197">
    <property type="entry name" value="F-box_SCFL_complex_component"/>
</dbReference>
<dbReference type="PANTHER" id="PTHR34223">
    <property type="entry name" value="OS11G0201299 PROTEIN"/>
    <property type="match status" value="1"/>
</dbReference>
<protein>
    <recommendedName>
        <fullName evidence="6">F-box domain-containing protein</fullName>
    </recommendedName>
</protein>
<dbReference type="Proteomes" id="UP001210211">
    <property type="component" value="Unassembled WGS sequence"/>
</dbReference>
<feature type="region of interest" description="Disordered" evidence="1">
    <location>
        <begin position="422"/>
        <end position="460"/>
    </location>
</feature>
<gene>
    <name evidence="4" type="ORF">LUZ61_019922</name>
</gene>